<dbReference type="GO" id="GO:0008324">
    <property type="term" value="F:monoatomic cation transmembrane transporter activity"/>
    <property type="evidence" value="ECO:0007669"/>
    <property type="project" value="InterPro"/>
</dbReference>
<evidence type="ECO:0000256" key="3">
    <source>
        <dbReference type="ARBA" id="ARBA00022475"/>
    </source>
</evidence>
<comment type="similarity">
    <text evidence="2">Belongs to the CPA3 antiporters (TC 2.A.63) subunit E family.</text>
</comment>
<evidence type="ECO:0000313" key="11">
    <source>
        <dbReference type="Proteomes" id="UP000078529"/>
    </source>
</evidence>
<dbReference type="InterPro" id="IPR002758">
    <property type="entry name" value="Cation_antiport_E"/>
</dbReference>
<dbReference type="EMBL" id="LDPZ01000003">
    <property type="protein sequence ID" value="KTQ98477.1"/>
    <property type="molecule type" value="Genomic_DNA"/>
</dbReference>
<sequence length="157" mass="17611">MNPFVANLLLALVWLVITGGFSLGNLLFGFLLGAGSLFLIREQIGAQGYFRRGRKVLALVLFLIYDLAVSAWRVANVVLSPKLDVRPGVFLYRHKVETDFEIALLANLVGLTPGTLIFDLSEDETTLFVHALDCSDPDARRREIEEGFERRILEAFR</sequence>
<evidence type="ECO:0000256" key="5">
    <source>
        <dbReference type="ARBA" id="ARBA00022989"/>
    </source>
</evidence>
<dbReference type="Pfam" id="PF01899">
    <property type="entry name" value="MNHE"/>
    <property type="match status" value="1"/>
</dbReference>
<protein>
    <submittedName>
        <fullName evidence="9">Cation:proton antiporter</fullName>
    </submittedName>
</protein>
<dbReference type="AlphaFoldDB" id="A0A175RQW4"/>
<evidence type="ECO:0000256" key="4">
    <source>
        <dbReference type="ARBA" id="ARBA00022692"/>
    </source>
</evidence>
<dbReference type="eggNOG" id="COG1863">
    <property type="taxonomic scope" value="Bacteria"/>
</dbReference>
<evidence type="ECO:0000313" key="9">
    <source>
        <dbReference type="EMBL" id="KTR05867.1"/>
    </source>
</evidence>
<evidence type="ECO:0000256" key="2">
    <source>
        <dbReference type="ARBA" id="ARBA00006228"/>
    </source>
</evidence>
<dbReference type="STRING" id="401562.NS365_10705"/>
<evidence type="ECO:0000313" key="10">
    <source>
        <dbReference type="Proteomes" id="UP000078272"/>
    </source>
</evidence>
<keyword evidence="3" id="KW-1003">Cell membrane</keyword>
<keyword evidence="4 7" id="KW-0812">Transmembrane</keyword>
<feature type="transmembrane region" description="Helical" evidence="7">
    <location>
        <begin position="56"/>
        <end position="75"/>
    </location>
</feature>
<comment type="subcellular location">
    <subcellularLocation>
        <location evidence="1">Cell membrane</location>
        <topology evidence="1">Multi-pass membrane protein</topology>
    </subcellularLocation>
</comment>
<feature type="transmembrane region" description="Helical" evidence="7">
    <location>
        <begin position="12"/>
        <end position="40"/>
    </location>
</feature>
<reference evidence="10 11" key="1">
    <citation type="journal article" date="2016" name="Front. Microbiol.">
        <title>Genomic Resource of Rice Seed Associated Bacteria.</title>
        <authorList>
            <person name="Midha S."/>
            <person name="Bansal K."/>
            <person name="Sharma S."/>
            <person name="Kumar N."/>
            <person name="Patil P.P."/>
            <person name="Chaudhry V."/>
            <person name="Patil P.B."/>
        </authorList>
    </citation>
    <scope>NUCLEOTIDE SEQUENCE [LARGE SCALE GENOMIC DNA]</scope>
    <source>
        <strain evidence="8 10">NS226</strain>
        <strain evidence="9 11">NS365</strain>
    </source>
</reference>
<dbReference type="PANTHER" id="PTHR34584">
    <property type="entry name" value="NA(+)/H(+) ANTIPORTER SUBUNIT E1"/>
    <property type="match status" value="1"/>
</dbReference>
<accession>A0A175RQW4</accession>
<name>A0A175RQW4_9HYPH</name>
<dbReference type="PANTHER" id="PTHR34584:SF1">
    <property type="entry name" value="NA(+)_H(+) ANTIPORTER SUBUNIT E1"/>
    <property type="match status" value="1"/>
</dbReference>
<dbReference type="Proteomes" id="UP000078529">
    <property type="component" value="Unassembled WGS sequence"/>
</dbReference>
<evidence type="ECO:0000313" key="8">
    <source>
        <dbReference type="EMBL" id="KTQ98477.1"/>
    </source>
</evidence>
<evidence type="ECO:0000256" key="1">
    <source>
        <dbReference type="ARBA" id="ARBA00004651"/>
    </source>
</evidence>
<dbReference type="OrthoDB" id="9807187at2"/>
<dbReference type="Proteomes" id="UP000078272">
    <property type="component" value="Unassembled WGS sequence"/>
</dbReference>
<dbReference type="NCBIfam" id="NF006519">
    <property type="entry name" value="PRK08965.1-3"/>
    <property type="match status" value="1"/>
</dbReference>
<evidence type="ECO:0000256" key="6">
    <source>
        <dbReference type="ARBA" id="ARBA00023136"/>
    </source>
</evidence>
<comment type="caution">
    <text evidence="9">The sequence shown here is derived from an EMBL/GenBank/DDBJ whole genome shotgun (WGS) entry which is preliminary data.</text>
</comment>
<evidence type="ECO:0000256" key="7">
    <source>
        <dbReference type="SAM" id="Phobius"/>
    </source>
</evidence>
<gene>
    <name evidence="8" type="ORF">NS226_01005</name>
    <name evidence="9" type="ORF">NS365_10705</name>
</gene>
<keyword evidence="6 7" id="KW-0472">Membrane</keyword>
<dbReference type="PATRIC" id="fig|401562.3.peg.2552"/>
<dbReference type="PIRSF" id="PIRSF019239">
    <property type="entry name" value="MrpE"/>
    <property type="match status" value="1"/>
</dbReference>
<organism evidence="9 11">
    <name type="scientific">Aureimonas ureilytica</name>
    <dbReference type="NCBI Taxonomy" id="401562"/>
    <lineage>
        <taxon>Bacteria</taxon>
        <taxon>Pseudomonadati</taxon>
        <taxon>Pseudomonadota</taxon>
        <taxon>Alphaproteobacteria</taxon>
        <taxon>Hyphomicrobiales</taxon>
        <taxon>Aurantimonadaceae</taxon>
        <taxon>Aureimonas</taxon>
    </lineage>
</organism>
<dbReference type="EMBL" id="LDQA01000022">
    <property type="protein sequence ID" value="KTR05867.1"/>
    <property type="molecule type" value="Genomic_DNA"/>
</dbReference>
<keyword evidence="5 7" id="KW-1133">Transmembrane helix</keyword>
<proteinExistence type="inferred from homology"/>
<dbReference type="GO" id="GO:0005886">
    <property type="term" value="C:plasma membrane"/>
    <property type="evidence" value="ECO:0007669"/>
    <property type="project" value="UniProtKB-SubCell"/>
</dbReference>
<keyword evidence="11" id="KW-1185">Reference proteome</keyword>